<dbReference type="Proteomes" id="UP000319771">
    <property type="component" value="Unassembled WGS sequence"/>
</dbReference>
<sequence length="100" mass="11510">MQLAIDVREILHLARGEAESFDRIVAQPHITELIPRARRDQPPGQRGEHPAQRRTRARQLGEASLRMGRLQRPDHRESFHTILVGTERVSTSESDDRSRV</sequence>
<protein>
    <submittedName>
        <fullName evidence="2">Uncharacterized protein</fullName>
    </submittedName>
</protein>
<gene>
    <name evidence="2" type="ORF">E6K81_14730</name>
</gene>
<comment type="caution">
    <text evidence="2">The sequence shown here is derived from an EMBL/GenBank/DDBJ whole genome shotgun (WGS) entry which is preliminary data.</text>
</comment>
<name>A0A538U170_UNCEI</name>
<dbReference type="EMBL" id="VBPB01000300">
    <property type="protein sequence ID" value="TMQ69539.1"/>
    <property type="molecule type" value="Genomic_DNA"/>
</dbReference>
<feature type="compositionally biased region" description="Basic and acidic residues" evidence="1">
    <location>
        <begin position="35"/>
        <end position="51"/>
    </location>
</feature>
<accession>A0A538U170</accession>
<proteinExistence type="predicted"/>
<evidence type="ECO:0000313" key="3">
    <source>
        <dbReference type="Proteomes" id="UP000319771"/>
    </source>
</evidence>
<evidence type="ECO:0000313" key="2">
    <source>
        <dbReference type="EMBL" id="TMQ69539.1"/>
    </source>
</evidence>
<reference evidence="2 3" key="1">
    <citation type="journal article" date="2019" name="Nat. Microbiol.">
        <title>Mediterranean grassland soil C-N compound turnover is dependent on rainfall and depth, and is mediated by genomically divergent microorganisms.</title>
        <authorList>
            <person name="Diamond S."/>
            <person name="Andeer P.F."/>
            <person name="Li Z."/>
            <person name="Crits-Christoph A."/>
            <person name="Burstein D."/>
            <person name="Anantharaman K."/>
            <person name="Lane K.R."/>
            <person name="Thomas B.C."/>
            <person name="Pan C."/>
            <person name="Northen T.R."/>
            <person name="Banfield J.F."/>
        </authorList>
    </citation>
    <scope>NUCLEOTIDE SEQUENCE [LARGE SCALE GENOMIC DNA]</scope>
    <source>
        <strain evidence="2">WS_11</strain>
    </source>
</reference>
<evidence type="ECO:0000256" key="1">
    <source>
        <dbReference type="SAM" id="MobiDB-lite"/>
    </source>
</evidence>
<dbReference type="AlphaFoldDB" id="A0A538U170"/>
<organism evidence="2 3">
    <name type="scientific">Eiseniibacteriota bacterium</name>
    <dbReference type="NCBI Taxonomy" id="2212470"/>
    <lineage>
        <taxon>Bacteria</taxon>
        <taxon>Candidatus Eiseniibacteriota</taxon>
    </lineage>
</organism>
<feature type="region of interest" description="Disordered" evidence="1">
    <location>
        <begin position="32"/>
        <end position="100"/>
    </location>
</feature>